<accession>A0A0M2PVZ4</accession>
<feature type="region of interest" description="Disordered" evidence="1">
    <location>
        <begin position="101"/>
        <end position="137"/>
    </location>
</feature>
<protein>
    <recommendedName>
        <fullName evidence="4">NYN domain-containing protein</fullName>
    </recommendedName>
</protein>
<keyword evidence="3" id="KW-1185">Reference proteome</keyword>
<evidence type="ECO:0008006" key="4">
    <source>
        <dbReference type="Google" id="ProtNLM"/>
    </source>
</evidence>
<dbReference type="EMBL" id="AJTX02000004">
    <property type="protein sequence ID" value="KKJ00330.1"/>
    <property type="molecule type" value="Genomic_DNA"/>
</dbReference>
<sequence length="468" mass="52596">MPISTPDLTALTHHIIETLQTQKTAGELSPYGQAKLGTIANLHSIQSSLLKAIADPEPNGVFSKIQTLYRRLFSEAFLASAPCAHSYQTLQAILDSLTPTAETAAPQPPPLLSPQIPSPPAPPEPVPQTAAAPPPLHTPAPTVAMVLLDADHFTLDRDRETYLQTRTHCKILYRVAFANWKSRGNDGDLHHRHYLLVHVPAGRDRTDGAMLTFGTSIQEHYPRVEQVFIGSNDQIFSSLATTLVQKGYQVYRITQQGDRVAVRNVETGDQWNIPQPTVPLEVLHDRLCSLCQWLHRKSPWLTLNQIEEAYERRHDSEFTDDLQNRLPDNSLLAFLQQYPQEFVLHHAPDQPEVTWVSVFMSPPLVSSNTEALPVVEGDRQVAFEQQLLPLIERVQQRVPYKYPDGFVSLSEITHEFRNAYNQGINTVCTELTDKRIGLFLQTAKLTLLKAQKRDNRGWFLAIVPNSAS</sequence>
<comment type="caution">
    <text evidence="2">The sequence shown here is derived from an EMBL/GenBank/DDBJ whole genome shotgun (WGS) entry which is preliminary data.</text>
</comment>
<dbReference type="RefSeq" id="WP_017711719.1">
    <property type="nucleotide sequence ID" value="NZ_KB235933.1"/>
</dbReference>
<evidence type="ECO:0000313" key="3">
    <source>
        <dbReference type="Proteomes" id="UP000034681"/>
    </source>
</evidence>
<dbReference type="AlphaFoldDB" id="A0A0M2PVZ4"/>
<evidence type="ECO:0000313" key="2">
    <source>
        <dbReference type="EMBL" id="KKJ00330.1"/>
    </source>
</evidence>
<feature type="compositionally biased region" description="Pro residues" evidence="1">
    <location>
        <begin position="106"/>
        <end position="137"/>
    </location>
</feature>
<dbReference type="Proteomes" id="UP000034681">
    <property type="component" value="Unassembled WGS sequence"/>
</dbReference>
<dbReference type="eggNOG" id="COG3677">
    <property type="taxonomic scope" value="Bacteria"/>
</dbReference>
<organism evidence="2 3">
    <name type="scientific">Prochlorothrix hollandica PCC 9006 = CALU 1027</name>
    <dbReference type="NCBI Taxonomy" id="317619"/>
    <lineage>
        <taxon>Bacteria</taxon>
        <taxon>Bacillati</taxon>
        <taxon>Cyanobacteriota</taxon>
        <taxon>Cyanophyceae</taxon>
        <taxon>Prochlorotrichales</taxon>
        <taxon>Prochlorotrichaceae</taxon>
        <taxon>Prochlorothrix</taxon>
    </lineage>
</organism>
<proteinExistence type="predicted"/>
<dbReference type="OrthoDB" id="570660at2"/>
<evidence type="ECO:0000256" key="1">
    <source>
        <dbReference type="SAM" id="MobiDB-lite"/>
    </source>
</evidence>
<gene>
    <name evidence="2" type="ORF">PROH_11735</name>
</gene>
<reference evidence="2" key="1">
    <citation type="submission" date="2012-04" db="EMBL/GenBank/DDBJ databases">
        <authorList>
            <person name="Borisov I.G."/>
            <person name="Ivanikova N.V."/>
            <person name="Pinevich A.V."/>
        </authorList>
    </citation>
    <scope>NUCLEOTIDE SEQUENCE</scope>
    <source>
        <strain evidence="2">CALU 1027</strain>
    </source>
</reference>
<name>A0A0M2PVZ4_PROHO</name>